<proteinExistence type="predicted"/>
<reference evidence="1" key="1">
    <citation type="submission" date="2014-06" db="EMBL/GenBank/DDBJ databases">
        <title>Molecular and ecological studies on carbamate pesticide degrading bacteria isolated from agricultural soils.</title>
        <authorList>
            <person name="Kim D.-U."/>
            <person name="Ka J.-O."/>
        </authorList>
    </citation>
    <scope>NUCLEOTIDE SEQUENCE</scope>
    <source>
        <strain evidence="1">NS2</strain>
        <plasmid evidence="1">201</plasmid>
    </source>
</reference>
<geneLocation type="plasmid" evidence="1">
    <name>201</name>
</geneLocation>
<dbReference type="EMBL" id="KM017070">
    <property type="protein sequence ID" value="AJW29295.1"/>
    <property type="molecule type" value="Genomic_DNA"/>
</dbReference>
<name>A0A0D4ZZ35_9SPHN</name>
<sequence length="37" mass="4133">MINSSTLCVLLVACALVLGRILLQDRAAEDEREHHEL</sequence>
<accession>A0A0D4ZZ35</accession>
<evidence type="ECO:0000313" key="1">
    <source>
        <dbReference type="EMBL" id="AJW29295.1"/>
    </source>
</evidence>
<keyword evidence="1" id="KW-0614">Plasmid</keyword>
<gene>
    <name evidence="1" type="ORF">plasmid201_107</name>
</gene>
<dbReference type="AlphaFoldDB" id="A0A0D4ZZ35"/>
<protein>
    <submittedName>
        <fullName evidence="1">Uncharacterized protein</fullName>
    </submittedName>
</protein>
<organism evidence="1">
    <name type="scientific">Sphingomonas sp. NS2</name>
    <dbReference type="NCBI Taxonomy" id="908605"/>
    <lineage>
        <taxon>Bacteria</taxon>
        <taxon>Pseudomonadati</taxon>
        <taxon>Pseudomonadota</taxon>
        <taxon>Alphaproteobacteria</taxon>
        <taxon>Sphingomonadales</taxon>
        <taxon>Sphingomonadaceae</taxon>
        <taxon>Sphingomonas</taxon>
    </lineage>
</organism>